<comment type="caution">
    <text evidence="3">The sequence shown here is derived from an EMBL/GenBank/DDBJ whole genome shotgun (WGS) entry which is preliminary data.</text>
</comment>
<sequence length="253" mass="25361">MPELSGLRCLVVGGTAGIGLAAAEAMRAAGAQALTVAGRSTERGAEALTRLGPGAHFVAGDAGRPEDAQRIVAEAVERMGGLDVLLCCAAGDPMPRLLKTIPVGELMGDISGVLAPVVLPARAAYGLMAEHGQGGTILLVASDAGKLATPGEAAIGAAMAGIAMFARTMAIEGKRDGVRVNCLTPSIVRGTPLYDALMQDSFAGRLFGKAEAQAHLGVVEPQDVAQLAVFLASPAAARITGQTISVTGGISAI</sequence>
<keyword evidence="4" id="KW-1185">Reference proteome</keyword>
<dbReference type="PANTHER" id="PTHR43669">
    <property type="entry name" value="5-KETO-D-GLUCONATE 5-REDUCTASE"/>
    <property type="match status" value="1"/>
</dbReference>
<name>A0A365U6J2_9RHOB</name>
<reference evidence="3 4" key="1">
    <citation type="submission" date="2018-07" db="EMBL/GenBank/DDBJ databases">
        <title>Rhodosalinus sp. strain E84T genomic sequence and assembly.</title>
        <authorList>
            <person name="Liu Z.-W."/>
            <person name="Lu D.-C."/>
        </authorList>
    </citation>
    <scope>NUCLEOTIDE SEQUENCE [LARGE SCALE GENOMIC DNA]</scope>
    <source>
        <strain evidence="3 4">E84</strain>
    </source>
</reference>
<dbReference type="Pfam" id="PF13561">
    <property type="entry name" value="adh_short_C2"/>
    <property type="match status" value="1"/>
</dbReference>
<dbReference type="PRINTS" id="PR00081">
    <property type="entry name" value="GDHRDH"/>
</dbReference>
<dbReference type="OrthoDB" id="286404at2"/>
<dbReference type="InterPro" id="IPR036291">
    <property type="entry name" value="NAD(P)-bd_dom_sf"/>
</dbReference>
<dbReference type="GO" id="GO:0016491">
    <property type="term" value="F:oxidoreductase activity"/>
    <property type="evidence" value="ECO:0007669"/>
    <property type="project" value="UniProtKB-KW"/>
</dbReference>
<organism evidence="3 4">
    <name type="scientific">Rhodosalinus halophilus</name>
    <dbReference type="NCBI Taxonomy" id="2259333"/>
    <lineage>
        <taxon>Bacteria</taxon>
        <taxon>Pseudomonadati</taxon>
        <taxon>Pseudomonadota</taxon>
        <taxon>Alphaproteobacteria</taxon>
        <taxon>Rhodobacterales</taxon>
        <taxon>Paracoccaceae</taxon>
        <taxon>Rhodosalinus</taxon>
    </lineage>
</organism>
<dbReference type="EMBL" id="QNTQ01000018">
    <property type="protein sequence ID" value="RBI83335.1"/>
    <property type="molecule type" value="Genomic_DNA"/>
</dbReference>
<dbReference type="AlphaFoldDB" id="A0A365U6J2"/>
<evidence type="ECO:0000256" key="1">
    <source>
        <dbReference type="ARBA" id="ARBA00006484"/>
    </source>
</evidence>
<gene>
    <name evidence="3" type="ORF">DRV85_16105</name>
</gene>
<dbReference type="CDD" id="cd05233">
    <property type="entry name" value="SDR_c"/>
    <property type="match status" value="1"/>
</dbReference>
<accession>A0A365U6J2</accession>
<dbReference type="RefSeq" id="WP_113290507.1">
    <property type="nucleotide sequence ID" value="NZ_QNTQ01000018.1"/>
</dbReference>
<proteinExistence type="inferred from homology"/>
<comment type="similarity">
    <text evidence="1">Belongs to the short-chain dehydrogenases/reductases (SDR) family.</text>
</comment>
<evidence type="ECO:0000313" key="4">
    <source>
        <dbReference type="Proteomes" id="UP000253370"/>
    </source>
</evidence>
<evidence type="ECO:0000256" key="2">
    <source>
        <dbReference type="ARBA" id="ARBA00023002"/>
    </source>
</evidence>
<dbReference type="Gene3D" id="3.40.50.720">
    <property type="entry name" value="NAD(P)-binding Rossmann-like Domain"/>
    <property type="match status" value="1"/>
</dbReference>
<dbReference type="SUPFAM" id="SSF51735">
    <property type="entry name" value="NAD(P)-binding Rossmann-fold domains"/>
    <property type="match status" value="1"/>
</dbReference>
<protein>
    <submittedName>
        <fullName evidence="3">Short-chain dehydrogenase</fullName>
    </submittedName>
</protein>
<dbReference type="Proteomes" id="UP000253370">
    <property type="component" value="Unassembled WGS sequence"/>
</dbReference>
<dbReference type="PANTHER" id="PTHR43669:SF3">
    <property type="entry name" value="ALCOHOL DEHYDROGENASE, PUTATIVE (AFU_ORTHOLOGUE AFUA_3G03445)-RELATED"/>
    <property type="match status" value="1"/>
</dbReference>
<dbReference type="InterPro" id="IPR002347">
    <property type="entry name" value="SDR_fam"/>
</dbReference>
<evidence type="ECO:0000313" key="3">
    <source>
        <dbReference type="EMBL" id="RBI83335.1"/>
    </source>
</evidence>
<keyword evidence="2" id="KW-0560">Oxidoreductase</keyword>